<organism evidence="2 3">
    <name type="scientific">Microbulbifer salipaludis</name>
    <dbReference type="NCBI Taxonomy" id="187980"/>
    <lineage>
        <taxon>Bacteria</taxon>
        <taxon>Pseudomonadati</taxon>
        <taxon>Pseudomonadota</taxon>
        <taxon>Gammaproteobacteria</taxon>
        <taxon>Cellvibrionales</taxon>
        <taxon>Microbulbiferaceae</taxon>
        <taxon>Microbulbifer</taxon>
    </lineage>
</organism>
<dbReference type="InterPro" id="IPR016195">
    <property type="entry name" value="Pol/histidinol_Pase-like"/>
</dbReference>
<dbReference type="EMBL" id="JAEKJR010000002">
    <property type="protein sequence ID" value="MBN8431108.1"/>
    <property type="molecule type" value="Genomic_DNA"/>
</dbReference>
<dbReference type="PANTHER" id="PTHR42924">
    <property type="entry name" value="EXONUCLEASE"/>
    <property type="match status" value="1"/>
</dbReference>
<dbReference type="CDD" id="cd07438">
    <property type="entry name" value="PHP_HisPPase_AMP"/>
    <property type="match status" value="1"/>
</dbReference>
<dbReference type="RefSeq" id="WP_207001575.1">
    <property type="nucleotide sequence ID" value="NZ_JAEKJR010000002.1"/>
</dbReference>
<dbReference type="InterPro" id="IPR004013">
    <property type="entry name" value="PHP_dom"/>
</dbReference>
<accession>A0ABS3E721</accession>
<protein>
    <submittedName>
        <fullName evidence="2">PHP domain-containing protein</fullName>
    </submittedName>
</protein>
<dbReference type="Proteomes" id="UP000664293">
    <property type="component" value="Unassembled WGS sequence"/>
</dbReference>
<proteinExistence type="predicted"/>
<reference evidence="2 3" key="1">
    <citation type="submission" date="2020-12" db="EMBL/GenBank/DDBJ databases">
        <title>Oil enriched cultivation method for isolating marine PHA-producing bacteria.</title>
        <authorList>
            <person name="Zheng W."/>
            <person name="Yu S."/>
            <person name="Huang Y."/>
        </authorList>
    </citation>
    <scope>NUCLEOTIDE SEQUENCE [LARGE SCALE GENOMIC DNA]</scope>
    <source>
        <strain evidence="2 3">SN0-2</strain>
    </source>
</reference>
<feature type="domain" description="Polymerase/histidinol phosphatase N-terminal" evidence="1">
    <location>
        <begin position="25"/>
        <end position="90"/>
    </location>
</feature>
<keyword evidence="3" id="KW-1185">Reference proteome</keyword>
<gene>
    <name evidence="2" type="ORF">JF535_09625</name>
</gene>
<dbReference type="InterPro" id="IPR003141">
    <property type="entry name" value="Pol/His_phosphatase_N"/>
</dbReference>
<comment type="caution">
    <text evidence="2">The sequence shown here is derived from an EMBL/GenBank/DDBJ whole genome shotgun (WGS) entry which is preliminary data.</text>
</comment>
<dbReference type="Pfam" id="PF02811">
    <property type="entry name" value="PHP"/>
    <property type="match status" value="1"/>
</dbReference>
<dbReference type="SUPFAM" id="SSF89550">
    <property type="entry name" value="PHP domain-like"/>
    <property type="match status" value="1"/>
</dbReference>
<name>A0ABS3E721_9GAMM</name>
<dbReference type="InterPro" id="IPR052018">
    <property type="entry name" value="PHP_domain"/>
</dbReference>
<dbReference type="Gene3D" id="3.20.20.140">
    <property type="entry name" value="Metal-dependent hydrolases"/>
    <property type="match status" value="1"/>
</dbReference>
<evidence type="ECO:0000259" key="1">
    <source>
        <dbReference type="SMART" id="SM00481"/>
    </source>
</evidence>
<sequence length="314" mass="33220">MASTAPEKTPAARPWLTAEALAGQIDLHCHSSASDGILSPAALVSRAKSSGVTLLALTDHDTVAGIAEAREEADRQGLALMPGIELTARWGRRVVHIVGLNVDCEATALQSAIAVRDDLRQARAVQIAERLEKRGFSGAYEGASALANGAVIGRPHFARWMVDAGHVSDTAKAFKRYLGAGKIGDVIVPWPELAETLASIRASGGASVLAHPLKYGLTRTRLQALLTDFKRAGGDAVELVCGQQNPVQTREIQSLVARVDAASGVDGNVERPLLASLGSDFHQPDQSWRALGSVRLPAGVEPVWGLWRGQGTDR</sequence>
<dbReference type="PANTHER" id="PTHR42924:SF3">
    <property type="entry name" value="POLYMERASE_HISTIDINOL PHOSPHATASE N-TERMINAL DOMAIN-CONTAINING PROTEIN"/>
    <property type="match status" value="1"/>
</dbReference>
<dbReference type="Gene3D" id="1.10.150.650">
    <property type="match status" value="1"/>
</dbReference>
<dbReference type="SMART" id="SM00481">
    <property type="entry name" value="POLIIIAc"/>
    <property type="match status" value="1"/>
</dbReference>
<evidence type="ECO:0000313" key="3">
    <source>
        <dbReference type="Proteomes" id="UP000664293"/>
    </source>
</evidence>
<evidence type="ECO:0000313" key="2">
    <source>
        <dbReference type="EMBL" id="MBN8431108.1"/>
    </source>
</evidence>